<dbReference type="SUPFAM" id="SSF54843">
    <property type="entry name" value="Ribosomal protein L22"/>
    <property type="match status" value="1"/>
</dbReference>
<evidence type="ECO:0000313" key="11">
    <source>
        <dbReference type="EMBL" id="OGK53331.1"/>
    </source>
</evidence>
<comment type="similarity">
    <text evidence="1 7 8">Belongs to the universal ribosomal protein uL22 family.</text>
</comment>
<reference evidence="11 12" key="1">
    <citation type="journal article" date="2016" name="Nat. Commun.">
        <title>Thousands of microbial genomes shed light on interconnected biogeochemical processes in an aquifer system.</title>
        <authorList>
            <person name="Anantharaman K."/>
            <person name="Brown C.T."/>
            <person name="Hug L.A."/>
            <person name="Sharon I."/>
            <person name="Castelle C.J."/>
            <person name="Probst A.J."/>
            <person name="Thomas B.C."/>
            <person name="Singh A."/>
            <person name="Wilkins M.J."/>
            <person name="Karaoz U."/>
            <person name="Brodie E.L."/>
            <person name="Williams K.H."/>
            <person name="Hubbard S.S."/>
            <person name="Banfield J.F."/>
        </authorList>
    </citation>
    <scope>NUCLEOTIDE SEQUENCE [LARGE SCALE GENOMIC DNA]</scope>
</reference>
<evidence type="ECO:0000256" key="9">
    <source>
        <dbReference type="RuleBase" id="RU004006"/>
    </source>
</evidence>
<evidence type="ECO:0000256" key="1">
    <source>
        <dbReference type="ARBA" id="ARBA00009451"/>
    </source>
</evidence>
<dbReference type="InterPro" id="IPR001063">
    <property type="entry name" value="Ribosomal_uL22"/>
</dbReference>
<comment type="function">
    <text evidence="7">The globular domain of the protein is located near the polypeptide exit tunnel on the outside of the subunit, while an extended beta-hairpin is found that lines the wall of the exit tunnel in the center of the 70S ribosome.</text>
</comment>
<evidence type="ECO:0000256" key="5">
    <source>
        <dbReference type="ARBA" id="ARBA00023274"/>
    </source>
</evidence>
<organism evidence="11 12">
    <name type="scientific">Candidatus Roizmanbacteria bacterium RIFCSPLOWO2_02_FULL_36_11</name>
    <dbReference type="NCBI Taxonomy" id="1802071"/>
    <lineage>
        <taxon>Bacteria</taxon>
        <taxon>Candidatus Roizmaniibacteriota</taxon>
    </lineage>
</organism>
<comment type="function">
    <text evidence="7 10">This protein binds specifically to 23S rRNA; its binding is stimulated by other ribosomal proteins, e.g., L4, L17, and L20. It is important during the early stages of 50S assembly. It makes multiple contacts with different domains of the 23S rRNA in the assembled 50S subunit and ribosome.</text>
</comment>
<evidence type="ECO:0000256" key="4">
    <source>
        <dbReference type="ARBA" id="ARBA00022980"/>
    </source>
</evidence>
<dbReference type="GO" id="GO:0003735">
    <property type="term" value="F:structural constituent of ribosome"/>
    <property type="evidence" value="ECO:0007669"/>
    <property type="project" value="InterPro"/>
</dbReference>
<keyword evidence="5 7" id="KW-0687">Ribonucleoprotein</keyword>
<keyword evidence="3 7" id="KW-0694">RNA-binding</keyword>
<dbReference type="GO" id="GO:0019843">
    <property type="term" value="F:rRNA binding"/>
    <property type="evidence" value="ECO:0007669"/>
    <property type="project" value="UniProtKB-UniRule"/>
</dbReference>
<dbReference type="HAMAP" id="MF_01331_B">
    <property type="entry name" value="Ribosomal_uL22_B"/>
    <property type="match status" value="1"/>
</dbReference>
<evidence type="ECO:0000256" key="8">
    <source>
        <dbReference type="RuleBase" id="RU004005"/>
    </source>
</evidence>
<keyword evidence="4 7" id="KW-0689">Ribosomal protein</keyword>
<name>A0A1F7JCJ1_9BACT</name>
<evidence type="ECO:0000256" key="7">
    <source>
        <dbReference type="HAMAP-Rule" id="MF_01331"/>
    </source>
</evidence>
<evidence type="ECO:0000256" key="2">
    <source>
        <dbReference type="ARBA" id="ARBA00022730"/>
    </source>
</evidence>
<sequence length="150" mass="17179">MEVKAYIKYLRISPKKLRLLVDDIKRQTPRVALELLPLSSKRGSKFLFKAIKSAVNNAKVKISADIDDLRFKAIIIESGAVLKRFRAGSKGRANQYKRRSSHIKVILESLEKEKNKTDIKPIETNETKKIKVTKVKKIPPLNQQGKIKKE</sequence>
<dbReference type="EMBL" id="MGAV01000021">
    <property type="protein sequence ID" value="OGK53331.1"/>
    <property type="molecule type" value="Genomic_DNA"/>
</dbReference>
<dbReference type="GO" id="GO:0022625">
    <property type="term" value="C:cytosolic large ribosomal subunit"/>
    <property type="evidence" value="ECO:0007669"/>
    <property type="project" value="TreeGrafter"/>
</dbReference>
<comment type="subunit">
    <text evidence="7 9">Part of the 50S ribosomal subunit.</text>
</comment>
<dbReference type="GO" id="GO:0006412">
    <property type="term" value="P:translation"/>
    <property type="evidence" value="ECO:0007669"/>
    <property type="project" value="UniProtKB-UniRule"/>
</dbReference>
<dbReference type="CDD" id="cd00336">
    <property type="entry name" value="Ribosomal_L22"/>
    <property type="match status" value="1"/>
</dbReference>
<dbReference type="Gene3D" id="3.90.470.10">
    <property type="entry name" value="Ribosomal protein L22/L17"/>
    <property type="match status" value="1"/>
</dbReference>
<comment type="caution">
    <text evidence="11">The sequence shown here is derived from an EMBL/GenBank/DDBJ whole genome shotgun (WGS) entry which is preliminary data.</text>
</comment>
<dbReference type="NCBIfam" id="TIGR01044">
    <property type="entry name" value="rplV_bact"/>
    <property type="match status" value="1"/>
</dbReference>
<accession>A0A1F7JCJ1</accession>
<protein>
    <recommendedName>
        <fullName evidence="6 7">Large ribosomal subunit protein uL22</fullName>
    </recommendedName>
</protein>
<dbReference type="InterPro" id="IPR036394">
    <property type="entry name" value="Ribosomal_uL22_sf"/>
</dbReference>
<dbReference type="InterPro" id="IPR005727">
    <property type="entry name" value="Ribosomal_uL22_bac/chlpt-type"/>
</dbReference>
<keyword evidence="2 7" id="KW-0699">rRNA-binding</keyword>
<evidence type="ECO:0000256" key="3">
    <source>
        <dbReference type="ARBA" id="ARBA00022884"/>
    </source>
</evidence>
<evidence type="ECO:0000256" key="10">
    <source>
        <dbReference type="RuleBase" id="RU004008"/>
    </source>
</evidence>
<dbReference type="PANTHER" id="PTHR13501">
    <property type="entry name" value="CHLOROPLAST 50S RIBOSOMAL PROTEIN L22-RELATED"/>
    <property type="match status" value="1"/>
</dbReference>
<evidence type="ECO:0000256" key="6">
    <source>
        <dbReference type="ARBA" id="ARBA00035207"/>
    </source>
</evidence>
<dbReference type="InterPro" id="IPR047867">
    <property type="entry name" value="Ribosomal_uL22_bac/org-type"/>
</dbReference>
<dbReference type="AlphaFoldDB" id="A0A1F7JCJ1"/>
<dbReference type="PANTHER" id="PTHR13501:SF8">
    <property type="entry name" value="LARGE RIBOSOMAL SUBUNIT PROTEIN UL22M"/>
    <property type="match status" value="1"/>
</dbReference>
<evidence type="ECO:0000313" key="12">
    <source>
        <dbReference type="Proteomes" id="UP000177418"/>
    </source>
</evidence>
<proteinExistence type="inferred from homology"/>
<gene>
    <name evidence="7" type="primary">rplV</name>
    <name evidence="11" type="ORF">A3H78_03440</name>
</gene>
<dbReference type="Pfam" id="PF00237">
    <property type="entry name" value="Ribosomal_L22"/>
    <property type="match status" value="1"/>
</dbReference>
<dbReference type="Proteomes" id="UP000177418">
    <property type="component" value="Unassembled WGS sequence"/>
</dbReference>